<dbReference type="InterPro" id="IPR023393">
    <property type="entry name" value="START-like_dom_sf"/>
</dbReference>
<dbReference type="SUPFAM" id="SSF55961">
    <property type="entry name" value="Bet v1-like"/>
    <property type="match status" value="1"/>
</dbReference>
<feature type="compositionally biased region" description="Gly residues" evidence="1">
    <location>
        <begin position="168"/>
        <end position="178"/>
    </location>
</feature>
<comment type="caution">
    <text evidence="2">The sequence shown here is derived from an EMBL/GenBank/DDBJ whole genome shotgun (WGS) entry which is preliminary data.</text>
</comment>
<dbReference type="CDD" id="cd07812">
    <property type="entry name" value="SRPBCC"/>
    <property type="match status" value="1"/>
</dbReference>
<proteinExistence type="predicted"/>
<reference evidence="2" key="2">
    <citation type="submission" date="2020-09" db="EMBL/GenBank/DDBJ databases">
        <authorList>
            <person name="Sun Q."/>
            <person name="Zhou Y."/>
        </authorList>
    </citation>
    <scope>NUCLEOTIDE SEQUENCE</scope>
    <source>
        <strain evidence="2">CGMCC 4.7308</strain>
    </source>
</reference>
<sequence length="209" mass="21258">MKARLEVGLDIAAPVESVFQAMVDLPSQERWMLLTRLYPLAGDAPVPAVGSRLAALTGIGGMGVLDTMQVTVFDPPRRWETRHDGGLIKGRGIFEVRPAAAGARAVWIEDLELPLGLLGGIGWLVLRPAFRWGLGRSLRTLAAGVTGGTLPLRPEHRPAGTTDPGATGTTGTGAGSTGSDGSAAGTGVAGAPGTATGDGSEASGSEAVR</sequence>
<dbReference type="EMBL" id="BMNA01000002">
    <property type="protein sequence ID" value="GGL95862.1"/>
    <property type="molecule type" value="Genomic_DNA"/>
</dbReference>
<accession>A0A917WCY2</accession>
<dbReference type="Pfam" id="PF10604">
    <property type="entry name" value="Polyketide_cyc2"/>
    <property type="match status" value="1"/>
</dbReference>
<feature type="compositionally biased region" description="Low complexity" evidence="1">
    <location>
        <begin position="179"/>
        <end position="199"/>
    </location>
</feature>
<dbReference type="RefSeq" id="WP_188940773.1">
    <property type="nucleotide sequence ID" value="NZ_BMNA01000002.1"/>
</dbReference>
<dbReference type="Gene3D" id="3.30.530.20">
    <property type="match status" value="1"/>
</dbReference>
<dbReference type="InterPro" id="IPR019587">
    <property type="entry name" value="Polyketide_cyclase/dehydratase"/>
</dbReference>
<evidence type="ECO:0000256" key="1">
    <source>
        <dbReference type="SAM" id="MobiDB-lite"/>
    </source>
</evidence>
<evidence type="ECO:0000313" key="2">
    <source>
        <dbReference type="EMBL" id="GGL95862.1"/>
    </source>
</evidence>
<organism evidence="2 3">
    <name type="scientific">Nakamurella endophytica</name>
    <dbReference type="NCBI Taxonomy" id="1748367"/>
    <lineage>
        <taxon>Bacteria</taxon>
        <taxon>Bacillati</taxon>
        <taxon>Actinomycetota</taxon>
        <taxon>Actinomycetes</taxon>
        <taxon>Nakamurellales</taxon>
        <taxon>Nakamurellaceae</taxon>
        <taxon>Nakamurella</taxon>
    </lineage>
</organism>
<name>A0A917WCY2_9ACTN</name>
<protein>
    <recommendedName>
        <fullName evidence="4">SRPBCC family protein</fullName>
    </recommendedName>
</protein>
<keyword evidence="3" id="KW-1185">Reference proteome</keyword>
<dbReference type="Proteomes" id="UP000655208">
    <property type="component" value="Unassembled WGS sequence"/>
</dbReference>
<feature type="region of interest" description="Disordered" evidence="1">
    <location>
        <begin position="146"/>
        <end position="209"/>
    </location>
</feature>
<reference evidence="2" key="1">
    <citation type="journal article" date="2014" name="Int. J. Syst. Evol. Microbiol.">
        <title>Complete genome sequence of Corynebacterium casei LMG S-19264T (=DSM 44701T), isolated from a smear-ripened cheese.</title>
        <authorList>
            <consortium name="US DOE Joint Genome Institute (JGI-PGF)"/>
            <person name="Walter F."/>
            <person name="Albersmeier A."/>
            <person name="Kalinowski J."/>
            <person name="Ruckert C."/>
        </authorList>
    </citation>
    <scope>NUCLEOTIDE SEQUENCE</scope>
    <source>
        <strain evidence="2">CGMCC 4.7308</strain>
    </source>
</reference>
<gene>
    <name evidence="2" type="ORF">GCM10011594_14460</name>
</gene>
<evidence type="ECO:0000313" key="3">
    <source>
        <dbReference type="Proteomes" id="UP000655208"/>
    </source>
</evidence>
<dbReference type="AlphaFoldDB" id="A0A917WCY2"/>
<evidence type="ECO:0008006" key="4">
    <source>
        <dbReference type="Google" id="ProtNLM"/>
    </source>
</evidence>